<evidence type="ECO:0000313" key="1">
    <source>
        <dbReference type="EMBL" id="CAF4835814.1"/>
    </source>
</evidence>
<sequence length="82" mass="9421">MVQRSFKAKYMPGKYHFVAGHKEKSDGCLFTLLKETEEEAGIKLDATNYFGEVKNMEPDKHATIEWFDIDNLPKNTAPWAVL</sequence>
<protein>
    <recommendedName>
        <fullName evidence="3">Nudix hydrolase domain-containing protein</fullName>
    </recommendedName>
</protein>
<dbReference type="InterPro" id="IPR015797">
    <property type="entry name" value="NUDIX_hydrolase-like_dom_sf"/>
</dbReference>
<feature type="non-terminal residue" evidence="1">
    <location>
        <position position="1"/>
    </location>
</feature>
<reference evidence="1" key="1">
    <citation type="submission" date="2021-02" db="EMBL/GenBank/DDBJ databases">
        <authorList>
            <person name="Nowell W R."/>
        </authorList>
    </citation>
    <scope>NUCLEOTIDE SEQUENCE</scope>
</reference>
<organism evidence="1 2">
    <name type="scientific">Rotaria magnacalcarata</name>
    <dbReference type="NCBI Taxonomy" id="392030"/>
    <lineage>
        <taxon>Eukaryota</taxon>
        <taxon>Metazoa</taxon>
        <taxon>Spiralia</taxon>
        <taxon>Gnathifera</taxon>
        <taxon>Rotifera</taxon>
        <taxon>Eurotatoria</taxon>
        <taxon>Bdelloidea</taxon>
        <taxon>Philodinida</taxon>
        <taxon>Philodinidae</taxon>
        <taxon>Rotaria</taxon>
    </lineage>
</organism>
<dbReference type="Proteomes" id="UP000681720">
    <property type="component" value="Unassembled WGS sequence"/>
</dbReference>
<evidence type="ECO:0000313" key="2">
    <source>
        <dbReference type="Proteomes" id="UP000681720"/>
    </source>
</evidence>
<dbReference type="Gene3D" id="3.90.79.10">
    <property type="entry name" value="Nucleoside Triphosphate Pyrophosphohydrolase"/>
    <property type="match status" value="1"/>
</dbReference>
<accession>A0A8S3BUA9</accession>
<dbReference type="AlphaFoldDB" id="A0A8S3BUA9"/>
<comment type="caution">
    <text evidence="1">The sequence shown here is derived from an EMBL/GenBank/DDBJ whole genome shotgun (WGS) entry which is preliminary data.</text>
</comment>
<name>A0A8S3BUA9_9BILA</name>
<dbReference type="SUPFAM" id="SSF55811">
    <property type="entry name" value="Nudix"/>
    <property type="match status" value="1"/>
</dbReference>
<gene>
    <name evidence="1" type="ORF">GIL414_LOCUS48680</name>
</gene>
<dbReference type="EMBL" id="CAJOBJ010158368">
    <property type="protein sequence ID" value="CAF4835814.1"/>
    <property type="molecule type" value="Genomic_DNA"/>
</dbReference>
<proteinExistence type="predicted"/>
<evidence type="ECO:0008006" key="3">
    <source>
        <dbReference type="Google" id="ProtNLM"/>
    </source>
</evidence>